<evidence type="ECO:0000256" key="1">
    <source>
        <dbReference type="ARBA" id="ARBA00004651"/>
    </source>
</evidence>
<evidence type="ECO:0000256" key="3">
    <source>
        <dbReference type="ARBA" id="ARBA00022448"/>
    </source>
</evidence>
<dbReference type="AlphaFoldDB" id="A0A286GDD9"/>
<evidence type="ECO:0000256" key="7">
    <source>
        <dbReference type="ARBA" id="ARBA00023136"/>
    </source>
</evidence>
<feature type="transmembrane region" description="Helical" evidence="8">
    <location>
        <begin position="110"/>
        <end position="129"/>
    </location>
</feature>
<dbReference type="GO" id="GO:0033214">
    <property type="term" value="P:siderophore-iron import into cell"/>
    <property type="evidence" value="ECO:0007669"/>
    <property type="project" value="TreeGrafter"/>
</dbReference>
<evidence type="ECO:0000313" key="10">
    <source>
        <dbReference type="Proteomes" id="UP000219621"/>
    </source>
</evidence>
<name>A0A286GDD9_9PROT</name>
<evidence type="ECO:0000256" key="6">
    <source>
        <dbReference type="ARBA" id="ARBA00022989"/>
    </source>
</evidence>
<comment type="similarity">
    <text evidence="2">Belongs to the binding-protein-dependent transport system permease family. FecCD subfamily.</text>
</comment>
<dbReference type="GO" id="GO:0005886">
    <property type="term" value="C:plasma membrane"/>
    <property type="evidence" value="ECO:0007669"/>
    <property type="project" value="UniProtKB-SubCell"/>
</dbReference>
<keyword evidence="6 8" id="KW-1133">Transmembrane helix</keyword>
<dbReference type="InterPro" id="IPR000522">
    <property type="entry name" value="ABC_transptr_permease_BtuC"/>
</dbReference>
<feature type="transmembrane region" description="Helical" evidence="8">
    <location>
        <begin position="136"/>
        <end position="157"/>
    </location>
</feature>
<dbReference type="Gene3D" id="1.10.3470.10">
    <property type="entry name" value="ABC transporter involved in vitamin B12 uptake, BtuC"/>
    <property type="match status" value="1"/>
</dbReference>
<proteinExistence type="inferred from homology"/>
<dbReference type="PANTHER" id="PTHR30472:SF19">
    <property type="entry name" value="PETROBACTIN IMPORT SYSTEM PERMEASE PROTEIN YCLO"/>
    <property type="match status" value="1"/>
</dbReference>
<evidence type="ECO:0000256" key="8">
    <source>
        <dbReference type="SAM" id="Phobius"/>
    </source>
</evidence>
<sequence length="322" mass="34646">MLHSTSVKRPAVVLAGLAALAAVAVALYMTVGVRGDWGFVLAFRGMKLATMIVVGYAVAVSTVLFQTVVGNRILTPAIMGFDALYGLLQSMLVFFLGAAFVAAWDPRLRFAVEVAVMVIFSVTLYRWLFSGGLRSLHLLMLVGIVFGVLFRSLMHFLNRIIDPTDFLVVQDRLFASFNRPDPGLLAASALTVLAVSVVGLRWLRAFDVLALGRDAAVNLGVDHRRMVTGLLLMVAVLVSVSTALVGPITFLGLLVANLAYMLVPSHRHALVLPGAVLVAVTTLVGGQVVLERVFAFDTALSVVIEFVGGLFFLFLLVRGFAR</sequence>
<protein>
    <submittedName>
        <fullName evidence="9">Iron complex transport system permease protein</fullName>
    </submittedName>
</protein>
<evidence type="ECO:0000256" key="4">
    <source>
        <dbReference type="ARBA" id="ARBA00022475"/>
    </source>
</evidence>
<dbReference type="Proteomes" id="UP000219621">
    <property type="component" value="Unassembled WGS sequence"/>
</dbReference>
<dbReference type="GO" id="GO:0022857">
    <property type="term" value="F:transmembrane transporter activity"/>
    <property type="evidence" value="ECO:0007669"/>
    <property type="project" value="InterPro"/>
</dbReference>
<feature type="transmembrane region" description="Helical" evidence="8">
    <location>
        <begin position="302"/>
        <end position="321"/>
    </location>
</feature>
<accession>A0A286GDD9</accession>
<keyword evidence="10" id="KW-1185">Reference proteome</keyword>
<dbReference type="PANTHER" id="PTHR30472">
    <property type="entry name" value="FERRIC ENTEROBACTIN TRANSPORT SYSTEM PERMEASE PROTEIN"/>
    <property type="match status" value="1"/>
</dbReference>
<keyword evidence="3" id="KW-0813">Transport</keyword>
<feature type="transmembrane region" description="Helical" evidence="8">
    <location>
        <begin position="83"/>
        <end position="104"/>
    </location>
</feature>
<evidence type="ECO:0000313" key="9">
    <source>
        <dbReference type="EMBL" id="SOD93508.1"/>
    </source>
</evidence>
<comment type="subcellular location">
    <subcellularLocation>
        <location evidence="1">Cell membrane</location>
        <topology evidence="1">Multi-pass membrane protein</topology>
    </subcellularLocation>
</comment>
<dbReference type="Pfam" id="PF01032">
    <property type="entry name" value="FecCD"/>
    <property type="match status" value="1"/>
</dbReference>
<evidence type="ECO:0000256" key="2">
    <source>
        <dbReference type="ARBA" id="ARBA00007935"/>
    </source>
</evidence>
<evidence type="ECO:0000256" key="5">
    <source>
        <dbReference type="ARBA" id="ARBA00022692"/>
    </source>
</evidence>
<keyword evidence="7 8" id="KW-0472">Membrane</keyword>
<feature type="transmembrane region" description="Helical" evidence="8">
    <location>
        <begin position="230"/>
        <end position="263"/>
    </location>
</feature>
<dbReference type="InterPro" id="IPR037294">
    <property type="entry name" value="ABC_BtuC-like"/>
</dbReference>
<reference evidence="9 10" key="1">
    <citation type="submission" date="2017-09" db="EMBL/GenBank/DDBJ databases">
        <authorList>
            <person name="Ehlers B."/>
            <person name="Leendertz F.H."/>
        </authorList>
    </citation>
    <scope>NUCLEOTIDE SEQUENCE [LARGE SCALE GENOMIC DNA]</scope>
    <source>
        <strain evidence="9 10">USBA 140</strain>
    </source>
</reference>
<feature type="transmembrane region" description="Helical" evidence="8">
    <location>
        <begin position="51"/>
        <end position="71"/>
    </location>
</feature>
<dbReference type="SUPFAM" id="SSF81345">
    <property type="entry name" value="ABC transporter involved in vitamin B12 uptake, BtuC"/>
    <property type="match status" value="1"/>
</dbReference>
<feature type="transmembrane region" description="Helical" evidence="8">
    <location>
        <begin position="12"/>
        <end position="31"/>
    </location>
</feature>
<keyword evidence="5 8" id="KW-0812">Transmembrane</keyword>
<keyword evidence="4" id="KW-1003">Cell membrane</keyword>
<feature type="transmembrane region" description="Helical" evidence="8">
    <location>
        <begin position="183"/>
        <end position="203"/>
    </location>
</feature>
<dbReference type="EMBL" id="OCNJ01000003">
    <property type="protein sequence ID" value="SOD93508.1"/>
    <property type="molecule type" value="Genomic_DNA"/>
</dbReference>
<organism evidence="9 10">
    <name type="scientific">Caenispirillum bisanense</name>
    <dbReference type="NCBI Taxonomy" id="414052"/>
    <lineage>
        <taxon>Bacteria</taxon>
        <taxon>Pseudomonadati</taxon>
        <taxon>Pseudomonadota</taxon>
        <taxon>Alphaproteobacteria</taxon>
        <taxon>Rhodospirillales</taxon>
        <taxon>Novispirillaceae</taxon>
        <taxon>Caenispirillum</taxon>
    </lineage>
</organism>
<feature type="transmembrane region" description="Helical" evidence="8">
    <location>
        <begin position="269"/>
        <end position="290"/>
    </location>
</feature>
<dbReference type="RefSeq" id="WP_245913405.1">
    <property type="nucleotide sequence ID" value="NZ_OCNJ01000003.1"/>
</dbReference>
<gene>
    <name evidence="9" type="ORF">SAMN05421508_10393</name>
</gene>